<dbReference type="SMART" id="SM00448">
    <property type="entry name" value="REC"/>
    <property type="match status" value="1"/>
</dbReference>
<dbReference type="OrthoDB" id="162894at2759"/>
<evidence type="ECO:0000259" key="13">
    <source>
        <dbReference type="PROSITE" id="PS50110"/>
    </source>
</evidence>
<dbReference type="GO" id="GO:0005737">
    <property type="term" value="C:cytoplasm"/>
    <property type="evidence" value="ECO:0007669"/>
    <property type="project" value="TreeGrafter"/>
</dbReference>
<feature type="compositionally biased region" description="Polar residues" evidence="11">
    <location>
        <begin position="117"/>
        <end position="126"/>
    </location>
</feature>
<evidence type="ECO:0000259" key="12">
    <source>
        <dbReference type="PROSITE" id="PS50011"/>
    </source>
</evidence>
<evidence type="ECO:0000256" key="11">
    <source>
        <dbReference type="SAM" id="MobiDB-lite"/>
    </source>
</evidence>
<gene>
    <name evidence="16" type="ORF">PNOK_0362900</name>
</gene>
<feature type="compositionally biased region" description="Basic residues" evidence="11">
    <location>
        <begin position="1521"/>
        <end position="1534"/>
    </location>
</feature>
<evidence type="ECO:0000259" key="14">
    <source>
        <dbReference type="PROSITE" id="PS50112"/>
    </source>
</evidence>
<evidence type="ECO:0000256" key="1">
    <source>
        <dbReference type="ARBA" id="ARBA00012513"/>
    </source>
</evidence>
<dbReference type="PROSITE" id="PS50011">
    <property type="entry name" value="PROTEIN_KINASE_DOM"/>
    <property type="match status" value="1"/>
</dbReference>
<dbReference type="InterPro" id="IPR000014">
    <property type="entry name" value="PAS"/>
</dbReference>
<evidence type="ECO:0000256" key="7">
    <source>
        <dbReference type="ARBA" id="ARBA00022840"/>
    </source>
</evidence>
<dbReference type="Pfam" id="PF00072">
    <property type="entry name" value="Response_reg"/>
    <property type="match status" value="1"/>
</dbReference>
<dbReference type="InParanoid" id="A0A286UN62"/>
<dbReference type="InterPro" id="IPR001789">
    <property type="entry name" value="Sig_transdc_resp-reg_receiver"/>
</dbReference>
<feature type="region of interest" description="Disordered" evidence="11">
    <location>
        <begin position="81"/>
        <end position="102"/>
    </location>
</feature>
<accession>A0A286UN62</accession>
<feature type="compositionally biased region" description="Polar residues" evidence="11">
    <location>
        <begin position="1610"/>
        <end position="1628"/>
    </location>
</feature>
<evidence type="ECO:0000256" key="3">
    <source>
        <dbReference type="ARBA" id="ARBA00022553"/>
    </source>
</evidence>
<feature type="domain" description="Response regulatory" evidence="13">
    <location>
        <begin position="1671"/>
        <end position="1786"/>
    </location>
</feature>
<evidence type="ECO:0000256" key="6">
    <source>
        <dbReference type="ARBA" id="ARBA00022777"/>
    </source>
</evidence>
<dbReference type="PROSITE" id="PS50110">
    <property type="entry name" value="RESPONSE_REGULATORY"/>
    <property type="match status" value="1"/>
</dbReference>
<keyword evidence="7" id="KW-0067">ATP-binding</keyword>
<dbReference type="FunCoup" id="A0A286UN62">
    <property type="interactions" value="259"/>
</dbReference>
<dbReference type="CDD" id="cd05611">
    <property type="entry name" value="STKc_Rim15_like"/>
    <property type="match status" value="1"/>
</dbReference>
<dbReference type="FunFam" id="1.10.510.10:FF:000580">
    <property type="entry name" value="AGC protein kinase"/>
    <property type="match status" value="1"/>
</dbReference>
<keyword evidence="5" id="KW-0547">Nucleotide-binding</keyword>
<keyword evidence="17" id="KW-1185">Reference proteome</keyword>
<feature type="region of interest" description="Disordered" evidence="11">
    <location>
        <begin position="953"/>
        <end position="1039"/>
    </location>
</feature>
<feature type="compositionally biased region" description="Polar residues" evidence="11">
    <location>
        <begin position="1645"/>
        <end position="1656"/>
    </location>
</feature>
<dbReference type="PROSITE" id="PS50112">
    <property type="entry name" value="PAS"/>
    <property type="match status" value="1"/>
</dbReference>
<keyword evidence="2" id="KW-0723">Serine/threonine-protein kinase</keyword>
<evidence type="ECO:0000256" key="10">
    <source>
        <dbReference type="PROSITE-ProRule" id="PRU00169"/>
    </source>
</evidence>
<evidence type="ECO:0000313" key="16">
    <source>
        <dbReference type="EMBL" id="PAV21002.1"/>
    </source>
</evidence>
<dbReference type="InterPro" id="IPR008271">
    <property type="entry name" value="Ser/Thr_kinase_AS"/>
</dbReference>
<feature type="compositionally biased region" description="Polar residues" evidence="11">
    <location>
        <begin position="164"/>
        <end position="178"/>
    </location>
</feature>
<feature type="compositionally biased region" description="Polar residues" evidence="11">
    <location>
        <begin position="189"/>
        <end position="198"/>
    </location>
</feature>
<dbReference type="SMART" id="SM00220">
    <property type="entry name" value="S_TKc"/>
    <property type="match status" value="1"/>
</dbReference>
<feature type="region of interest" description="Disordered" evidence="11">
    <location>
        <begin position="1201"/>
        <end position="1223"/>
    </location>
</feature>
<dbReference type="SUPFAM" id="SSF56112">
    <property type="entry name" value="Protein kinase-like (PK-like)"/>
    <property type="match status" value="1"/>
</dbReference>
<dbReference type="FunFam" id="3.30.200.20:FF:001008">
    <property type="entry name" value="Serine/threonine-protein kinase cek1"/>
    <property type="match status" value="1"/>
</dbReference>
<evidence type="ECO:0000256" key="2">
    <source>
        <dbReference type="ARBA" id="ARBA00022527"/>
    </source>
</evidence>
<dbReference type="GO" id="GO:1901992">
    <property type="term" value="P:positive regulation of mitotic cell cycle phase transition"/>
    <property type="evidence" value="ECO:0007669"/>
    <property type="project" value="UniProtKB-ARBA"/>
</dbReference>
<feature type="compositionally biased region" description="Low complexity" evidence="11">
    <location>
        <begin position="1213"/>
        <end position="1223"/>
    </location>
</feature>
<evidence type="ECO:0000256" key="8">
    <source>
        <dbReference type="ARBA" id="ARBA00047899"/>
    </source>
</evidence>
<feature type="compositionally biased region" description="Acidic residues" evidence="11">
    <location>
        <begin position="831"/>
        <end position="859"/>
    </location>
</feature>
<comment type="caution">
    <text evidence="16">The sequence shown here is derived from an EMBL/GenBank/DDBJ whole genome shotgun (WGS) entry which is preliminary data.</text>
</comment>
<feature type="region of interest" description="Disordered" evidence="11">
    <location>
        <begin position="1511"/>
        <end position="1660"/>
    </location>
</feature>
<sequence>MSDQQVPRRQPPSPLVFSPETVLPPISTQSSGSHVGSSGSAPANTVSMPFIKRHVTRRLKSAKQECDKDLQRVTNAITAFFEERLREPEPEPDVDQSDIDHGRDTMSTLYSITDQRLLSADDTSSDGGYDAELEGNSRHSRQRSMSSSPASLQRQNTLPRDRSNTQINGSTPALTTGESPRKSIANPPVSWTSSTGSRASRRLSRTIHIPIRASRSGQSSRSTSRSRSPLPGSSHHGVSEHGVSTSPNRRSSRILVDDPVDPIMTTLYEIIGVATDITEMSISQLTAQPKLCSQLVQRVQQIGKAWDEHPDWHGRNWYVQVLLAVASLSRVVEWWEAEKQFWNFDDDDEGDEEGSELFTFLLKPSDEVAPTPTTLVSRESESMKQLSLPPDEDGSRLRLSRNASQTGHPRDDATRKTVVVSKEADASRSPSKTLDTAESARVLATERLRLQAEQAQSQNIVVELSLDGDHLLWINYAWALVVGSDPVDVAGTKISRLLAPEDWNVLRTATEQLLSDDSHTIEVRFRLQVEIGSEQNRGILYREMEGKGMLMVDQVDGQPSHTMWVIKPVGPPAYDQSHSILKEAGVIKSKSKSESDDSVDEEDEEGDQEGDDSIRYSRTLTSAVILCRICENNIPEWFFEKHNETCNDVHKFEADIGECNESIAELRNTIRELRLAIDRSGPGMVPEYRGMPILVPTQSPASSALQLFRPPLVSKMQRLSLKRNQRRLLEQLDDILLVAYEVSLPSLKDEEAKEPIERQRLLSPTSDRKMTQIRQWIKPTTEDLALSRLISDAERLMRAKMDNIVRMQNTIRYSEKVRQEWEEKMGQLTLQDEDYSDEETDEDDEEQDDESGEERDEDQDSNKAEYAFGKDVASSEPTPVALSASPTPVASSPASISSHSSRNNNNHIRSPAPSAPGVYTVPSTSLYTRSSTPSSITSPLALAAPIVASADDYIPPLDDKPEKVEKPVNRKKSQTLDTRSALTPPISPYITPRDSTSSGERRSRRLSTVNTNTVSSPGGSVTGPLSPRIPSVVPSSKSTPTSIKDFEIIKPISKGAFGSVFLAKKRTTGDYYAIKVLKKADMIAKNQITNVKAERMILMNQAESPYVAKLYFTFQSKENLYLVMEYLNGGDCAALIKSLGCLPEEWTRQYIAEVVLGLEYLHERGIVHRDLKPDNLLIDQHGHLKMTDFGLSRIGLLGRQTRDINERQRPRTRYSPSSRPPSMDAAYLSSPLLLSADILGDEISESSGSDLSGFFLRRNGKLNESPHQSFASELTNDLRSYAQTPPNLGTPPGEQKFVGTPDYLAPESILGISGDDAAVDWWALGAITYEFLYGLPPFHAETPEKVFENILSGHIDWHEEFIDFSPEAWDFMKRLLTVDASQRLGAHGAAEVKEHPFFAGIEWDKVSTVEAAFIPQVTDPESTDYFDLRGATTQLFHDDESIPVGQSATTPGLTSFASVPPVPITGHDHHRSSSPTTDDFGSFSFKNLPVLKQANDDVIRKLKTDQMTPMVHALSEPAQIHRPHRRSVSQRIKKPPSVVTQVDGGKPSNTNPPSPATSISSVASSPSRASMAPSTPGSAVGSHNHSRKPSEFGQVERFKQSHMDNDVSRRNSMPSRLRTASVSTSGEGSLSDHWPASVSHVASHCETTPPSSTSGSLDLRRNIDTSDRSLTCLLAEDNPITAKIIETLLIRLGCRVVVVSDGSEAISVAHGDIKFDCILMDLHMPVVDGESAARLIKSTSNKNSSVPIISVSAYSGSENSASTLFAASLSKPVQKADLLSVMRQLGFKTATHQDGGAPSTRVITAR</sequence>
<feature type="compositionally biased region" description="Low complexity" evidence="11">
    <location>
        <begin position="143"/>
        <end position="155"/>
    </location>
</feature>
<evidence type="ECO:0000259" key="15">
    <source>
        <dbReference type="PROSITE" id="PS51285"/>
    </source>
</evidence>
<feature type="compositionally biased region" description="Low complexity" evidence="11">
    <location>
        <begin position="212"/>
        <end position="246"/>
    </location>
</feature>
<feature type="compositionally biased region" description="Polar residues" evidence="11">
    <location>
        <begin position="1006"/>
        <end position="1019"/>
    </location>
</feature>
<feature type="domain" description="AGC-kinase C-terminal" evidence="15">
    <location>
        <begin position="1399"/>
        <end position="1495"/>
    </location>
</feature>
<dbReference type="PROSITE" id="PS51285">
    <property type="entry name" value="AGC_KINASE_CTER"/>
    <property type="match status" value="1"/>
</dbReference>
<dbReference type="InterPro" id="IPR000719">
    <property type="entry name" value="Prot_kinase_dom"/>
</dbReference>
<dbReference type="CDD" id="cd17546">
    <property type="entry name" value="REC_hyHK_CKI1_RcsC-like"/>
    <property type="match status" value="1"/>
</dbReference>
<dbReference type="SUPFAM" id="SSF52172">
    <property type="entry name" value="CheY-like"/>
    <property type="match status" value="1"/>
</dbReference>
<evidence type="ECO:0000313" key="17">
    <source>
        <dbReference type="Proteomes" id="UP000217199"/>
    </source>
</evidence>
<feature type="domain" description="Protein kinase" evidence="12">
    <location>
        <begin position="1046"/>
        <end position="1398"/>
    </location>
</feature>
<dbReference type="Pfam" id="PF00069">
    <property type="entry name" value="Pkinase"/>
    <property type="match status" value="2"/>
</dbReference>
<dbReference type="EMBL" id="NBII01000003">
    <property type="protein sequence ID" value="PAV21002.1"/>
    <property type="molecule type" value="Genomic_DNA"/>
</dbReference>
<feature type="domain" description="PAS" evidence="14">
    <location>
        <begin position="444"/>
        <end position="517"/>
    </location>
</feature>
<comment type="catalytic activity">
    <reaction evidence="9">
        <text>L-seryl-[protein] + ATP = O-phospho-L-seryl-[protein] + ADP + H(+)</text>
        <dbReference type="Rhea" id="RHEA:17989"/>
        <dbReference type="Rhea" id="RHEA-COMP:9863"/>
        <dbReference type="Rhea" id="RHEA-COMP:11604"/>
        <dbReference type="ChEBI" id="CHEBI:15378"/>
        <dbReference type="ChEBI" id="CHEBI:29999"/>
        <dbReference type="ChEBI" id="CHEBI:30616"/>
        <dbReference type="ChEBI" id="CHEBI:83421"/>
        <dbReference type="ChEBI" id="CHEBI:456216"/>
        <dbReference type="EC" id="2.7.11.1"/>
    </reaction>
</comment>
<dbReference type="GO" id="GO:0005524">
    <property type="term" value="F:ATP binding"/>
    <property type="evidence" value="ECO:0007669"/>
    <property type="project" value="UniProtKB-KW"/>
</dbReference>
<dbReference type="InterPro" id="IPR011009">
    <property type="entry name" value="Kinase-like_dom_sf"/>
</dbReference>
<organism evidence="16 17">
    <name type="scientific">Pyrrhoderma noxium</name>
    <dbReference type="NCBI Taxonomy" id="2282107"/>
    <lineage>
        <taxon>Eukaryota</taxon>
        <taxon>Fungi</taxon>
        <taxon>Dikarya</taxon>
        <taxon>Basidiomycota</taxon>
        <taxon>Agaricomycotina</taxon>
        <taxon>Agaricomycetes</taxon>
        <taxon>Hymenochaetales</taxon>
        <taxon>Hymenochaetaceae</taxon>
        <taxon>Pyrrhoderma</taxon>
    </lineage>
</organism>
<feature type="modified residue" description="4-aspartylphosphate" evidence="10">
    <location>
        <position position="1721"/>
    </location>
</feature>
<feature type="compositionally biased region" description="Basic and acidic residues" evidence="11">
    <location>
        <begin position="957"/>
        <end position="968"/>
    </location>
</feature>
<dbReference type="Gene3D" id="1.10.510.10">
    <property type="entry name" value="Transferase(Phosphotransferase) domain 1"/>
    <property type="match status" value="1"/>
</dbReference>
<dbReference type="STRING" id="2282107.A0A286UN62"/>
<keyword evidence="3 10" id="KW-0597">Phosphoprotein</keyword>
<feature type="compositionally biased region" description="Low complexity" evidence="11">
    <location>
        <begin position="1556"/>
        <end position="1576"/>
    </location>
</feature>
<feature type="compositionally biased region" description="Basic and acidic residues" evidence="11">
    <location>
        <begin position="1588"/>
        <end position="1609"/>
    </location>
</feature>
<feature type="region of interest" description="Disordered" evidence="11">
    <location>
        <begin position="826"/>
        <end position="918"/>
    </location>
</feature>
<evidence type="ECO:0000256" key="4">
    <source>
        <dbReference type="ARBA" id="ARBA00022679"/>
    </source>
</evidence>
<dbReference type="InterPro" id="IPR000961">
    <property type="entry name" value="AGC-kinase_C"/>
</dbReference>
<dbReference type="Gene3D" id="3.30.450.20">
    <property type="entry name" value="PAS domain"/>
    <property type="match status" value="1"/>
</dbReference>
<reference evidence="16 17" key="1">
    <citation type="journal article" date="2017" name="Mol. Ecol.">
        <title>Comparative and population genomic landscape of Phellinus noxius: A hypervariable fungus causing root rot in trees.</title>
        <authorList>
            <person name="Chung C.L."/>
            <person name="Lee T.J."/>
            <person name="Akiba M."/>
            <person name="Lee H.H."/>
            <person name="Kuo T.H."/>
            <person name="Liu D."/>
            <person name="Ke H.M."/>
            <person name="Yokoi T."/>
            <person name="Roa M.B."/>
            <person name="Lu M.J."/>
            <person name="Chang Y.Y."/>
            <person name="Ann P.J."/>
            <person name="Tsai J.N."/>
            <person name="Chen C.Y."/>
            <person name="Tzean S.S."/>
            <person name="Ota Y."/>
            <person name="Hattori T."/>
            <person name="Sahashi N."/>
            <person name="Liou R.F."/>
            <person name="Kikuchi T."/>
            <person name="Tsai I.J."/>
        </authorList>
    </citation>
    <scope>NUCLEOTIDE SEQUENCE [LARGE SCALE GENOMIC DNA]</scope>
    <source>
        <strain evidence="16 17">FFPRI411160</strain>
    </source>
</reference>
<dbReference type="Proteomes" id="UP000217199">
    <property type="component" value="Unassembled WGS sequence"/>
</dbReference>
<dbReference type="FunFam" id="1.10.510.10:FF:000340">
    <property type="entry name" value="Serine threonine protein kinase"/>
    <property type="match status" value="1"/>
</dbReference>
<dbReference type="GO" id="GO:0004674">
    <property type="term" value="F:protein serine/threonine kinase activity"/>
    <property type="evidence" value="ECO:0007669"/>
    <property type="project" value="UniProtKB-KW"/>
</dbReference>
<feature type="region of interest" description="Disordered" evidence="11">
    <location>
        <begin position="585"/>
        <end position="614"/>
    </location>
</feature>
<comment type="catalytic activity">
    <reaction evidence="8">
        <text>L-threonyl-[protein] + ATP = O-phospho-L-threonyl-[protein] + ADP + H(+)</text>
        <dbReference type="Rhea" id="RHEA:46608"/>
        <dbReference type="Rhea" id="RHEA-COMP:11060"/>
        <dbReference type="Rhea" id="RHEA-COMP:11605"/>
        <dbReference type="ChEBI" id="CHEBI:15378"/>
        <dbReference type="ChEBI" id="CHEBI:30013"/>
        <dbReference type="ChEBI" id="CHEBI:30616"/>
        <dbReference type="ChEBI" id="CHEBI:61977"/>
        <dbReference type="ChEBI" id="CHEBI:456216"/>
        <dbReference type="EC" id="2.7.11.1"/>
    </reaction>
</comment>
<feature type="compositionally biased region" description="Low complexity" evidence="11">
    <location>
        <begin position="27"/>
        <end position="40"/>
    </location>
</feature>
<feature type="region of interest" description="Disordered" evidence="11">
    <location>
        <begin position="369"/>
        <end position="437"/>
    </location>
</feature>
<dbReference type="Gene3D" id="3.30.200.20">
    <property type="entry name" value="Phosphorylase Kinase, domain 1"/>
    <property type="match status" value="1"/>
</dbReference>
<feature type="compositionally biased region" description="Acidic residues" evidence="11">
    <location>
        <begin position="596"/>
        <end position="611"/>
    </location>
</feature>
<proteinExistence type="predicted"/>
<keyword evidence="6" id="KW-0418">Kinase</keyword>
<feature type="compositionally biased region" description="Low complexity" evidence="11">
    <location>
        <begin position="879"/>
        <end position="911"/>
    </location>
</feature>
<dbReference type="PANTHER" id="PTHR24356">
    <property type="entry name" value="SERINE/THREONINE-PROTEIN KINASE"/>
    <property type="match status" value="1"/>
</dbReference>
<dbReference type="InterPro" id="IPR011006">
    <property type="entry name" value="CheY-like_superfamily"/>
</dbReference>
<dbReference type="Gene3D" id="3.40.50.2300">
    <property type="match status" value="1"/>
</dbReference>
<dbReference type="SMART" id="SM00133">
    <property type="entry name" value="S_TK_X"/>
    <property type="match status" value="1"/>
</dbReference>
<dbReference type="PANTHER" id="PTHR24356:SF1">
    <property type="entry name" value="SERINE_THREONINE-PROTEIN KINASE GREATWALL"/>
    <property type="match status" value="1"/>
</dbReference>
<dbReference type="InterPro" id="IPR050236">
    <property type="entry name" value="Ser_Thr_kinase_AGC"/>
</dbReference>
<feature type="region of interest" description="Disordered" evidence="11">
    <location>
        <begin position="117"/>
        <end position="255"/>
    </location>
</feature>
<evidence type="ECO:0000256" key="5">
    <source>
        <dbReference type="ARBA" id="ARBA00022741"/>
    </source>
</evidence>
<dbReference type="PROSITE" id="PS00108">
    <property type="entry name" value="PROTEIN_KINASE_ST"/>
    <property type="match status" value="1"/>
</dbReference>
<feature type="region of interest" description="Disordered" evidence="11">
    <location>
        <begin position="1"/>
        <end position="49"/>
    </location>
</feature>
<protein>
    <recommendedName>
        <fullName evidence="1">non-specific serine/threonine protein kinase</fullName>
        <ecNumber evidence="1">2.7.11.1</ecNumber>
    </recommendedName>
</protein>
<keyword evidence="4" id="KW-0808">Transferase</keyword>
<name>A0A286UN62_9AGAM</name>
<dbReference type="GO" id="GO:0005634">
    <property type="term" value="C:nucleus"/>
    <property type="evidence" value="ECO:0007669"/>
    <property type="project" value="TreeGrafter"/>
</dbReference>
<dbReference type="EC" id="2.7.11.1" evidence="1"/>
<dbReference type="GO" id="GO:0000160">
    <property type="term" value="P:phosphorelay signal transduction system"/>
    <property type="evidence" value="ECO:0007669"/>
    <property type="project" value="InterPro"/>
</dbReference>
<feature type="compositionally biased region" description="Low complexity" evidence="11">
    <location>
        <begin position="1029"/>
        <end position="1039"/>
    </location>
</feature>
<evidence type="ECO:0000256" key="9">
    <source>
        <dbReference type="ARBA" id="ARBA00048679"/>
    </source>
</evidence>